<evidence type="ECO:0000313" key="2">
    <source>
        <dbReference type="EMBL" id="GBP82992.1"/>
    </source>
</evidence>
<organism evidence="2 3">
    <name type="scientific">Eumeta variegata</name>
    <name type="common">Bagworm moth</name>
    <name type="synonym">Eumeta japonica</name>
    <dbReference type="NCBI Taxonomy" id="151549"/>
    <lineage>
        <taxon>Eukaryota</taxon>
        <taxon>Metazoa</taxon>
        <taxon>Ecdysozoa</taxon>
        <taxon>Arthropoda</taxon>
        <taxon>Hexapoda</taxon>
        <taxon>Insecta</taxon>
        <taxon>Pterygota</taxon>
        <taxon>Neoptera</taxon>
        <taxon>Endopterygota</taxon>
        <taxon>Lepidoptera</taxon>
        <taxon>Glossata</taxon>
        <taxon>Ditrysia</taxon>
        <taxon>Tineoidea</taxon>
        <taxon>Psychidae</taxon>
        <taxon>Oiketicinae</taxon>
        <taxon>Eumeta</taxon>
    </lineage>
</organism>
<reference evidence="2 3" key="1">
    <citation type="journal article" date="2019" name="Commun. Biol.">
        <title>The bagworm genome reveals a unique fibroin gene that provides high tensile strength.</title>
        <authorList>
            <person name="Kono N."/>
            <person name="Nakamura H."/>
            <person name="Ohtoshi R."/>
            <person name="Tomita M."/>
            <person name="Numata K."/>
            <person name="Arakawa K."/>
        </authorList>
    </citation>
    <scope>NUCLEOTIDE SEQUENCE [LARGE SCALE GENOMIC DNA]</scope>
</reference>
<name>A0A4C1Z6P5_EUMVA</name>
<sequence length="182" mass="19752">MPRAPDQEGPCPRGRELRNFLTLYLIKCEWTVLKSEELDFTKSIPELPDAAPDTSVYPDPEQPQQGTSKIKSGRCGRYETSYVRLFAPAAGAGAGHSLPAAVFLQNKHCNTTRSTAGLSCAVATPLAINKNTNKNEVYSASADSTDIEMRLGRLCDRIFVGLAVTAACAPPRRLAIVLLIRC</sequence>
<feature type="region of interest" description="Disordered" evidence="1">
    <location>
        <begin position="48"/>
        <end position="73"/>
    </location>
</feature>
<comment type="caution">
    <text evidence="2">The sequence shown here is derived from an EMBL/GenBank/DDBJ whole genome shotgun (WGS) entry which is preliminary data.</text>
</comment>
<dbReference type="Proteomes" id="UP000299102">
    <property type="component" value="Unassembled WGS sequence"/>
</dbReference>
<evidence type="ECO:0000256" key="1">
    <source>
        <dbReference type="SAM" id="MobiDB-lite"/>
    </source>
</evidence>
<accession>A0A4C1Z6P5</accession>
<protein>
    <submittedName>
        <fullName evidence="2">Uncharacterized protein</fullName>
    </submittedName>
</protein>
<keyword evidence="3" id="KW-1185">Reference proteome</keyword>
<dbReference type="EMBL" id="BGZK01001597">
    <property type="protein sequence ID" value="GBP82992.1"/>
    <property type="molecule type" value="Genomic_DNA"/>
</dbReference>
<dbReference type="AlphaFoldDB" id="A0A4C1Z6P5"/>
<proteinExistence type="predicted"/>
<gene>
    <name evidence="2" type="ORF">EVAR_39681_1</name>
</gene>
<evidence type="ECO:0000313" key="3">
    <source>
        <dbReference type="Proteomes" id="UP000299102"/>
    </source>
</evidence>